<dbReference type="Proteomes" id="UP000008694">
    <property type="component" value="Unassembled WGS sequence"/>
</dbReference>
<reference evidence="3" key="1">
    <citation type="journal article" date="2011" name="Nat. Genet.">
        <title>The Arabidopsis lyrata genome sequence and the basis of rapid genome size change.</title>
        <authorList>
            <person name="Hu T.T."/>
            <person name="Pattyn P."/>
            <person name="Bakker E.G."/>
            <person name="Cao J."/>
            <person name="Cheng J.-F."/>
            <person name="Clark R.M."/>
            <person name="Fahlgren N."/>
            <person name="Fawcett J.A."/>
            <person name="Grimwood J."/>
            <person name="Gundlach H."/>
            <person name="Haberer G."/>
            <person name="Hollister J.D."/>
            <person name="Ossowski S."/>
            <person name="Ottilar R.P."/>
            <person name="Salamov A.A."/>
            <person name="Schneeberger K."/>
            <person name="Spannagl M."/>
            <person name="Wang X."/>
            <person name="Yang L."/>
            <person name="Nasrallah M.E."/>
            <person name="Bergelson J."/>
            <person name="Carrington J.C."/>
            <person name="Gaut B.S."/>
            <person name="Schmutz J."/>
            <person name="Mayer K.F.X."/>
            <person name="Van de Peer Y."/>
            <person name="Grigoriev I.V."/>
            <person name="Nordborg M."/>
            <person name="Weigel D."/>
            <person name="Guo Y.-L."/>
        </authorList>
    </citation>
    <scope>NUCLEOTIDE SEQUENCE [LARGE SCALE GENOMIC DNA]</scope>
    <source>
        <strain evidence="3">cv. MN47</strain>
    </source>
</reference>
<protein>
    <submittedName>
        <fullName evidence="2">Predicted protein</fullName>
    </submittedName>
</protein>
<dbReference type="EMBL" id="GL348713">
    <property type="protein sequence ID" value="EFH70695.1"/>
    <property type="molecule type" value="Genomic_DNA"/>
</dbReference>
<accession>D7KKG5</accession>
<gene>
    <name evidence="2" type="ORF">ARALYDRAFT_682450</name>
</gene>
<keyword evidence="3" id="KW-1185">Reference proteome</keyword>
<sequence>MQPSRLLPYQPPSSQISLDSLQPPIRDSPETYRGRTTPPTQATIYQKELSFQTKESMMIEKSVTVHQKSPDPLDTGVSLRRDLLRIPVTCPDMTLSGALINRNTVPINLICSGERGLLQEQRIGMAALKS</sequence>
<dbReference type="HOGENOM" id="CLU_1940988_0_0_1"/>
<proteinExistence type="predicted"/>
<evidence type="ECO:0000256" key="1">
    <source>
        <dbReference type="SAM" id="MobiDB-lite"/>
    </source>
</evidence>
<organism evidence="3">
    <name type="scientific">Arabidopsis lyrata subsp. lyrata</name>
    <name type="common">Lyre-leaved rock-cress</name>
    <dbReference type="NCBI Taxonomy" id="81972"/>
    <lineage>
        <taxon>Eukaryota</taxon>
        <taxon>Viridiplantae</taxon>
        <taxon>Streptophyta</taxon>
        <taxon>Embryophyta</taxon>
        <taxon>Tracheophyta</taxon>
        <taxon>Spermatophyta</taxon>
        <taxon>Magnoliopsida</taxon>
        <taxon>eudicotyledons</taxon>
        <taxon>Gunneridae</taxon>
        <taxon>Pentapetalae</taxon>
        <taxon>rosids</taxon>
        <taxon>malvids</taxon>
        <taxon>Brassicales</taxon>
        <taxon>Brassicaceae</taxon>
        <taxon>Camelineae</taxon>
        <taxon>Arabidopsis</taxon>
    </lineage>
</organism>
<dbReference type="AlphaFoldDB" id="D7KKG5"/>
<feature type="region of interest" description="Disordered" evidence="1">
    <location>
        <begin position="1"/>
        <end position="38"/>
    </location>
</feature>
<name>D7KKG5_ARALL</name>
<evidence type="ECO:0000313" key="3">
    <source>
        <dbReference type="Proteomes" id="UP000008694"/>
    </source>
</evidence>
<evidence type="ECO:0000313" key="2">
    <source>
        <dbReference type="EMBL" id="EFH70695.1"/>
    </source>
</evidence>
<dbReference type="Gramene" id="Al_scaffold_0001_4773">
    <property type="protein sequence ID" value="Al_scaffold_0001_4773"/>
    <property type="gene ID" value="Al_scaffold_0001_4773"/>
</dbReference>